<accession>A0A6L8VED3</accession>
<name>A0A6L8VED3_9RHOB</name>
<feature type="region of interest" description="Disordered" evidence="4">
    <location>
        <begin position="148"/>
        <end position="170"/>
    </location>
</feature>
<reference evidence="6 7" key="1">
    <citation type="submission" date="2020-01" db="EMBL/GenBank/DDBJ databases">
        <title>Frigidibacter albus SP32T (=CGMCC 1.13995T).</title>
        <authorList>
            <person name="Liao X."/>
        </authorList>
    </citation>
    <scope>NUCLEOTIDE SEQUENCE [LARGE SCALE GENOMIC DNA]</scope>
    <source>
        <strain evidence="6 7">SP32</strain>
    </source>
</reference>
<feature type="compositionally biased region" description="Basic residues" evidence="4">
    <location>
        <begin position="161"/>
        <end position="170"/>
    </location>
</feature>
<evidence type="ECO:0000313" key="6">
    <source>
        <dbReference type="EMBL" id="MZQ88708.1"/>
    </source>
</evidence>
<evidence type="ECO:0000256" key="2">
    <source>
        <dbReference type="ARBA" id="ARBA00023125"/>
    </source>
</evidence>
<keyword evidence="2" id="KW-0238">DNA-binding</keyword>
<dbReference type="InterPro" id="IPR036390">
    <property type="entry name" value="WH_DNA-bd_sf"/>
</dbReference>
<dbReference type="GO" id="GO:0003700">
    <property type="term" value="F:DNA-binding transcription factor activity"/>
    <property type="evidence" value="ECO:0007669"/>
    <property type="project" value="InterPro"/>
</dbReference>
<dbReference type="Gene3D" id="1.10.10.10">
    <property type="entry name" value="Winged helix-like DNA-binding domain superfamily/Winged helix DNA-binding domain"/>
    <property type="match status" value="1"/>
</dbReference>
<keyword evidence="7" id="KW-1185">Reference proteome</keyword>
<dbReference type="OrthoDB" id="9792628at2"/>
<dbReference type="PANTHER" id="PTHR38465">
    <property type="entry name" value="HTH-TYPE TRANSCRIPTIONAL REGULATOR MJ1563-RELATED"/>
    <property type="match status" value="1"/>
</dbReference>
<comment type="caution">
    <text evidence="6">The sequence shown here is derived from an EMBL/GenBank/DDBJ whole genome shotgun (WGS) entry which is preliminary data.</text>
</comment>
<dbReference type="SUPFAM" id="SSF46785">
    <property type="entry name" value="Winged helix' DNA-binding domain"/>
    <property type="match status" value="1"/>
</dbReference>
<dbReference type="SMART" id="SM00347">
    <property type="entry name" value="HTH_MARR"/>
    <property type="match status" value="1"/>
</dbReference>
<protein>
    <recommendedName>
        <fullName evidence="5">HTH marR-type domain-containing protein</fullName>
    </recommendedName>
</protein>
<feature type="domain" description="HTH marR-type" evidence="5">
    <location>
        <begin position="12"/>
        <end position="113"/>
    </location>
</feature>
<proteinExistence type="predicted"/>
<dbReference type="RefSeq" id="WP_161344567.1">
    <property type="nucleotide sequence ID" value="NZ_BMGW01000003.1"/>
</dbReference>
<dbReference type="InterPro" id="IPR036388">
    <property type="entry name" value="WH-like_DNA-bd_sf"/>
</dbReference>
<keyword evidence="3" id="KW-0804">Transcription</keyword>
<dbReference type="GO" id="GO:0003677">
    <property type="term" value="F:DNA binding"/>
    <property type="evidence" value="ECO:0007669"/>
    <property type="project" value="UniProtKB-KW"/>
</dbReference>
<dbReference type="AlphaFoldDB" id="A0A6L8VED3"/>
<dbReference type="EMBL" id="WWNR01000003">
    <property type="protein sequence ID" value="MZQ88708.1"/>
    <property type="molecule type" value="Genomic_DNA"/>
</dbReference>
<dbReference type="Pfam" id="PF12802">
    <property type="entry name" value="MarR_2"/>
    <property type="match status" value="1"/>
</dbReference>
<sequence>MPDEATRAMFAELGTSLGLSRPAALCFAAIWRAAQAPCADDLVLRAGISRSNVSTALKELRGWGLISIARVPGDRREYFAAPSGPWALIRQILAERQRRVLAPALDRLRDLQAAGAGPEIVDLADALQALAEWQEKLAQLDPADLAALVGGTGPADTGEPKKKKKKSRKS</sequence>
<dbReference type="InterPro" id="IPR000835">
    <property type="entry name" value="HTH_MarR-typ"/>
</dbReference>
<dbReference type="InterPro" id="IPR052362">
    <property type="entry name" value="HTH-GbsR_regulator"/>
</dbReference>
<keyword evidence="1" id="KW-0805">Transcription regulation</keyword>
<evidence type="ECO:0000259" key="5">
    <source>
        <dbReference type="SMART" id="SM00347"/>
    </source>
</evidence>
<evidence type="ECO:0000313" key="7">
    <source>
        <dbReference type="Proteomes" id="UP000477083"/>
    </source>
</evidence>
<dbReference type="PANTHER" id="PTHR38465:SF1">
    <property type="entry name" value="HTH-TYPE TRANSCRIPTIONAL REGULATOR MJ1563-RELATED"/>
    <property type="match status" value="1"/>
</dbReference>
<dbReference type="Proteomes" id="UP000477083">
    <property type="component" value="Unassembled WGS sequence"/>
</dbReference>
<evidence type="ECO:0000256" key="3">
    <source>
        <dbReference type="ARBA" id="ARBA00023163"/>
    </source>
</evidence>
<evidence type="ECO:0000256" key="4">
    <source>
        <dbReference type="SAM" id="MobiDB-lite"/>
    </source>
</evidence>
<evidence type="ECO:0000256" key="1">
    <source>
        <dbReference type="ARBA" id="ARBA00023015"/>
    </source>
</evidence>
<organism evidence="6 7">
    <name type="scientific">Frigidibacter albus</name>
    <dbReference type="NCBI Taxonomy" id="1465486"/>
    <lineage>
        <taxon>Bacteria</taxon>
        <taxon>Pseudomonadati</taxon>
        <taxon>Pseudomonadota</taxon>
        <taxon>Alphaproteobacteria</taxon>
        <taxon>Rhodobacterales</taxon>
        <taxon>Paracoccaceae</taxon>
        <taxon>Frigidibacter</taxon>
    </lineage>
</organism>
<gene>
    <name evidence="6" type="ORF">GS660_06320</name>
</gene>